<name>A0ABN1JPS3_9CLOT</name>
<dbReference type="InterPro" id="IPR012674">
    <property type="entry name" value="Calycin"/>
</dbReference>
<dbReference type="Proteomes" id="UP001501510">
    <property type="component" value="Unassembled WGS sequence"/>
</dbReference>
<protein>
    <submittedName>
        <fullName evidence="1">DUF1934 domain-containing protein</fullName>
    </submittedName>
</protein>
<comment type="caution">
    <text evidence="1">The sequence shown here is derived from an EMBL/GenBank/DDBJ whole genome shotgun (WGS) entry which is preliminary data.</text>
</comment>
<proteinExistence type="predicted"/>
<evidence type="ECO:0000313" key="1">
    <source>
        <dbReference type="EMBL" id="GAA0744193.1"/>
    </source>
</evidence>
<dbReference type="RefSeq" id="WP_343762588.1">
    <property type="nucleotide sequence ID" value="NZ_BAAACG010000013.1"/>
</dbReference>
<dbReference type="SUPFAM" id="SSF50814">
    <property type="entry name" value="Lipocalins"/>
    <property type="match status" value="1"/>
</dbReference>
<keyword evidence="2" id="KW-1185">Reference proteome</keyword>
<organism evidence="1 2">
    <name type="scientific">Clostridium oceanicum</name>
    <dbReference type="NCBI Taxonomy" id="1543"/>
    <lineage>
        <taxon>Bacteria</taxon>
        <taxon>Bacillati</taxon>
        <taxon>Bacillota</taxon>
        <taxon>Clostridia</taxon>
        <taxon>Eubacteriales</taxon>
        <taxon>Clostridiaceae</taxon>
        <taxon>Clostridium</taxon>
    </lineage>
</organism>
<reference evidence="1 2" key="1">
    <citation type="journal article" date="2019" name="Int. J. Syst. Evol. Microbiol.">
        <title>The Global Catalogue of Microorganisms (GCM) 10K type strain sequencing project: providing services to taxonomists for standard genome sequencing and annotation.</title>
        <authorList>
            <consortium name="The Broad Institute Genomics Platform"/>
            <consortium name="The Broad Institute Genome Sequencing Center for Infectious Disease"/>
            <person name="Wu L."/>
            <person name="Ma J."/>
        </authorList>
    </citation>
    <scope>NUCLEOTIDE SEQUENCE [LARGE SCALE GENOMIC DNA]</scope>
    <source>
        <strain evidence="1 2">JCM 1407</strain>
    </source>
</reference>
<accession>A0ABN1JPS3</accession>
<dbReference type="EMBL" id="BAAACG010000013">
    <property type="protein sequence ID" value="GAA0744193.1"/>
    <property type="molecule type" value="Genomic_DNA"/>
</dbReference>
<dbReference type="InterPro" id="IPR015231">
    <property type="entry name" value="DUF1934"/>
</dbReference>
<gene>
    <name evidence="1" type="ORF">GCM10008906_28790</name>
</gene>
<dbReference type="Pfam" id="PF09148">
    <property type="entry name" value="DUF1934"/>
    <property type="match status" value="1"/>
</dbReference>
<dbReference type="Gene3D" id="2.40.128.20">
    <property type="match status" value="1"/>
</dbReference>
<evidence type="ECO:0000313" key="2">
    <source>
        <dbReference type="Proteomes" id="UP001501510"/>
    </source>
</evidence>
<sequence length="140" mass="15910">MNKKALIHVFSVQPDESDKEEPIEVVTPGSFYKKGDFYYAMYEETEISGMEGTTTTLKIGEDKFSLIRRGNITSKMEFEMDKKNISMYNTPYGTLQLSIDTKELDIEMGEEGGKISIDYDMTVEGQKPQNTSLNVHIEAQ</sequence>